<dbReference type="OrthoDB" id="10262892at2759"/>
<evidence type="ECO:0000256" key="12">
    <source>
        <dbReference type="ARBA" id="ARBA00031407"/>
    </source>
</evidence>
<reference evidence="13 14" key="1">
    <citation type="submission" date="2014-02" db="EMBL/GenBank/DDBJ databases">
        <title>Transposable element dynamics among asymbiotic and ectomycorrhizal Amanita fungi.</title>
        <authorList>
            <consortium name="DOE Joint Genome Institute"/>
            <person name="Hess J."/>
            <person name="Skrede I."/>
            <person name="Wolfe B."/>
            <person name="LaButti K."/>
            <person name="Ohm R.A."/>
            <person name="Grigoriev I.V."/>
            <person name="Pringle A."/>
        </authorList>
    </citation>
    <scope>NUCLEOTIDE SEQUENCE [LARGE SCALE GENOMIC DNA]</scope>
    <source>
        <strain evidence="13 14">SKay4041</strain>
    </source>
</reference>
<keyword evidence="8" id="KW-0811">Translocation</keyword>
<evidence type="ECO:0000256" key="7">
    <source>
        <dbReference type="ARBA" id="ARBA00022927"/>
    </source>
</evidence>
<evidence type="ECO:0000256" key="4">
    <source>
        <dbReference type="ARBA" id="ARBA00020721"/>
    </source>
</evidence>
<keyword evidence="7" id="KW-0653">Protein transport</keyword>
<dbReference type="PANTHER" id="PTHR12388">
    <property type="entry name" value="MITOCHONDRIA ASSOCIATED GRANULOCYTE MACROPHAGE CSF SIGNALING MOLECULE"/>
    <property type="match status" value="1"/>
</dbReference>
<protein>
    <recommendedName>
        <fullName evidence="4">Mitochondrial import inner membrane translocase subunit TIM16</fullName>
    </recommendedName>
    <alternativeName>
        <fullName evidence="3">Mitochondrial import inner membrane translocase subunit tim16</fullName>
    </alternativeName>
    <alternativeName>
        <fullName evidence="11 12">Presequence translocated-associated motor subunit PAM16</fullName>
    </alternativeName>
</protein>
<name>A0A2A9NFG3_9AGAR</name>
<evidence type="ECO:0000256" key="11">
    <source>
        <dbReference type="ARBA" id="ARBA00030422"/>
    </source>
</evidence>
<dbReference type="Proteomes" id="UP000242287">
    <property type="component" value="Unassembled WGS sequence"/>
</dbReference>
<keyword evidence="10" id="KW-0472">Membrane</keyword>
<comment type="subcellular location">
    <subcellularLocation>
        <location evidence="1">Mitochondrion inner membrane</location>
        <topology evidence="1">Peripheral membrane protein</topology>
    </subcellularLocation>
</comment>
<sequence length="155" mass="17143">MASPRVLVQIILTGSRILGKALYEAGRQTVKNVKHRPHGVAGNEVAGMAHATSDSLTDQLTRQHRMTLEEAQLILNVRRSDHLEQIHKNYEHLFKANSPPGPSEKPTTSRNASIFVHSHYVQSKVVRARERLEAELALAESSIANVNSSTTSNHP</sequence>
<accession>A0A2A9NFG3</accession>
<evidence type="ECO:0000256" key="10">
    <source>
        <dbReference type="ARBA" id="ARBA00023136"/>
    </source>
</evidence>
<evidence type="ECO:0000256" key="8">
    <source>
        <dbReference type="ARBA" id="ARBA00023010"/>
    </source>
</evidence>
<evidence type="ECO:0000313" key="14">
    <source>
        <dbReference type="Proteomes" id="UP000242287"/>
    </source>
</evidence>
<evidence type="ECO:0000256" key="9">
    <source>
        <dbReference type="ARBA" id="ARBA00023128"/>
    </source>
</evidence>
<evidence type="ECO:0000313" key="13">
    <source>
        <dbReference type="EMBL" id="PFH46383.1"/>
    </source>
</evidence>
<gene>
    <name evidence="13" type="ORF">AMATHDRAFT_77694</name>
</gene>
<dbReference type="Gene3D" id="1.10.287.110">
    <property type="entry name" value="DnaJ domain"/>
    <property type="match status" value="1"/>
</dbReference>
<evidence type="ECO:0000256" key="5">
    <source>
        <dbReference type="ARBA" id="ARBA00022448"/>
    </source>
</evidence>
<evidence type="ECO:0000256" key="1">
    <source>
        <dbReference type="ARBA" id="ARBA00004637"/>
    </source>
</evidence>
<proteinExistence type="inferred from homology"/>
<dbReference type="PANTHER" id="PTHR12388:SF0">
    <property type="entry name" value="MITOCHONDRIAL IMPORT INNER MEMBRANE TRANSLOCASE SUBUNIT TIM16"/>
    <property type="match status" value="1"/>
</dbReference>
<dbReference type="AlphaFoldDB" id="A0A2A9NFG3"/>
<dbReference type="GO" id="GO:0030150">
    <property type="term" value="P:protein import into mitochondrial matrix"/>
    <property type="evidence" value="ECO:0007669"/>
    <property type="project" value="InterPro"/>
</dbReference>
<dbReference type="Pfam" id="PF03656">
    <property type="entry name" value="Pam16"/>
    <property type="match status" value="1"/>
</dbReference>
<comment type="similarity">
    <text evidence="2">Belongs to the TIM16/PAM16 family.</text>
</comment>
<keyword evidence="9" id="KW-0496">Mitochondrion</keyword>
<keyword evidence="14" id="KW-1185">Reference proteome</keyword>
<keyword evidence="6" id="KW-0999">Mitochondrion inner membrane</keyword>
<dbReference type="STRING" id="703135.A0A2A9NFG3"/>
<evidence type="ECO:0000256" key="2">
    <source>
        <dbReference type="ARBA" id="ARBA00008817"/>
    </source>
</evidence>
<evidence type="ECO:0000256" key="3">
    <source>
        <dbReference type="ARBA" id="ARBA00013571"/>
    </source>
</evidence>
<dbReference type="InterPro" id="IPR036869">
    <property type="entry name" value="J_dom_sf"/>
</dbReference>
<organism evidence="13 14">
    <name type="scientific">Amanita thiersii Skay4041</name>
    <dbReference type="NCBI Taxonomy" id="703135"/>
    <lineage>
        <taxon>Eukaryota</taxon>
        <taxon>Fungi</taxon>
        <taxon>Dikarya</taxon>
        <taxon>Basidiomycota</taxon>
        <taxon>Agaricomycotina</taxon>
        <taxon>Agaricomycetes</taxon>
        <taxon>Agaricomycetidae</taxon>
        <taxon>Agaricales</taxon>
        <taxon>Pluteineae</taxon>
        <taxon>Amanitaceae</taxon>
        <taxon>Amanita</taxon>
    </lineage>
</organism>
<dbReference type="GO" id="GO:0005744">
    <property type="term" value="C:TIM23 mitochondrial import inner membrane translocase complex"/>
    <property type="evidence" value="ECO:0007669"/>
    <property type="project" value="InterPro"/>
</dbReference>
<evidence type="ECO:0000256" key="6">
    <source>
        <dbReference type="ARBA" id="ARBA00022792"/>
    </source>
</evidence>
<dbReference type="InterPro" id="IPR005341">
    <property type="entry name" value="Tim16"/>
</dbReference>
<keyword evidence="5" id="KW-0813">Transport</keyword>
<dbReference type="EMBL" id="KZ302199">
    <property type="protein sequence ID" value="PFH46383.1"/>
    <property type="molecule type" value="Genomic_DNA"/>
</dbReference>